<dbReference type="InterPro" id="IPR003340">
    <property type="entry name" value="B3_DNA-bd"/>
</dbReference>
<dbReference type="Proteomes" id="UP001634007">
    <property type="component" value="Unassembled WGS sequence"/>
</dbReference>
<dbReference type="PANTHER" id="PTHR31391:SF81">
    <property type="entry name" value="TF-B3 DOMAIN-CONTAINING PROTEIN"/>
    <property type="match status" value="1"/>
</dbReference>
<dbReference type="Gene3D" id="2.40.330.10">
    <property type="entry name" value="DNA-binding pseudobarrel domain"/>
    <property type="match status" value="2"/>
</dbReference>
<dbReference type="EMBL" id="JBJKBG010000008">
    <property type="protein sequence ID" value="KAL3726816.1"/>
    <property type="molecule type" value="Genomic_DNA"/>
</dbReference>
<keyword evidence="3" id="KW-0238">DNA-binding</keyword>
<dbReference type="Pfam" id="PF02362">
    <property type="entry name" value="B3"/>
    <property type="match status" value="2"/>
</dbReference>
<dbReference type="GO" id="GO:0003677">
    <property type="term" value="F:DNA binding"/>
    <property type="evidence" value="ECO:0007669"/>
    <property type="project" value="UniProtKB-KW"/>
</dbReference>
<keyword evidence="9" id="KW-1185">Reference proteome</keyword>
<comment type="subcellular location">
    <subcellularLocation>
        <location evidence="1">Nucleus</location>
    </subcellularLocation>
</comment>
<proteinExistence type="predicted"/>
<evidence type="ECO:0000256" key="1">
    <source>
        <dbReference type="ARBA" id="ARBA00004123"/>
    </source>
</evidence>
<accession>A0ABD3JLV2</accession>
<evidence type="ECO:0000256" key="4">
    <source>
        <dbReference type="ARBA" id="ARBA00023163"/>
    </source>
</evidence>
<keyword evidence="4" id="KW-0804">Transcription</keyword>
<dbReference type="InterPro" id="IPR044837">
    <property type="entry name" value="REM16-like"/>
</dbReference>
<reference evidence="8 9" key="1">
    <citation type="submission" date="2024-11" db="EMBL/GenBank/DDBJ databases">
        <title>Chromosome-level genome assembly of Eucalyptus globulus Labill. provides insights into its genome evolution.</title>
        <authorList>
            <person name="Li X."/>
        </authorList>
    </citation>
    <scope>NUCLEOTIDE SEQUENCE [LARGE SCALE GENOMIC DNA]</scope>
    <source>
        <strain evidence="8">CL2024</strain>
        <tissue evidence="8">Fresh tender leaves</tissue>
    </source>
</reference>
<dbReference type="PROSITE" id="PS50863">
    <property type="entry name" value="B3"/>
    <property type="match status" value="2"/>
</dbReference>
<evidence type="ECO:0000313" key="8">
    <source>
        <dbReference type="EMBL" id="KAL3726816.1"/>
    </source>
</evidence>
<feature type="domain" description="TF-B3" evidence="7">
    <location>
        <begin position="17"/>
        <end position="110"/>
    </location>
</feature>
<name>A0ABD3JLV2_EUCGL</name>
<organism evidence="8 9">
    <name type="scientific">Eucalyptus globulus</name>
    <name type="common">Tasmanian blue gum</name>
    <dbReference type="NCBI Taxonomy" id="34317"/>
    <lineage>
        <taxon>Eukaryota</taxon>
        <taxon>Viridiplantae</taxon>
        <taxon>Streptophyta</taxon>
        <taxon>Embryophyta</taxon>
        <taxon>Tracheophyta</taxon>
        <taxon>Spermatophyta</taxon>
        <taxon>Magnoliopsida</taxon>
        <taxon>eudicotyledons</taxon>
        <taxon>Gunneridae</taxon>
        <taxon>Pentapetalae</taxon>
        <taxon>rosids</taxon>
        <taxon>malvids</taxon>
        <taxon>Myrtales</taxon>
        <taxon>Myrtaceae</taxon>
        <taxon>Myrtoideae</taxon>
        <taxon>Eucalypteae</taxon>
        <taxon>Eucalyptus</taxon>
    </lineage>
</organism>
<evidence type="ECO:0000256" key="3">
    <source>
        <dbReference type="ARBA" id="ARBA00023125"/>
    </source>
</evidence>
<dbReference type="InterPro" id="IPR015300">
    <property type="entry name" value="DNA-bd_pseudobarrel_sf"/>
</dbReference>
<keyword evidence="2" id="KW-0805">Transcription regulation</keyword>
<sequence length="426" mass="49095">MSQEEERVAANGRRACIFYRLMVDSLIHEKQLGIPKKFARKYGDELSDVVRLVASDSSIWLVELRKHGSRLWFHDGWQRFLEHHSIHSGHFLIFKYEGDSTFHVYIYNLTASWERNSHNPLGSKEFISSRQFPMHTKKNQDTDSVVEIRDLCCACPICSCLKDKCFQECRGWRTTNRIHDGVNIIRPEPVADWEVFHQDKGVQVNEVELQSTFDGIRIDRLFQKNRYRKRRKQINESNESEPSVMRKDGGELPTVEASYGKSSRECNAAIIEARGMAIRAAHTYEPNNPFFQVIMRPSYVREKFLVNLPASFIGMHLKGDSRDITLQVSDGKKWRVRCLLFNGKGKISRGWREFVADNKLEIGDVCIFELLRREDIVLKVTIFRVPEIGVGAYCCASYSGGSSSMKLTFDSSQESAECIYPSKALK</sequence>
<dbReference type="SMART" id="SM01019">
    <property type="entry name" value="B3"/>
    <property type="match status" value="2"/>
</dbReference>
<protein>
    <recommendedName>
        <fullName evidence="7">TF-B3 domain-containing protein</fullName>
    </recommendedName>
</protein>
<evidence type="ECO:0000256" key="2">
    <source>
        <dbReference type="ARBA" id="ARBA00023015"/>
    </source>
</evidence>
<evidence type="ECO:0000313" key="9">
    <source>
        <dbReference type="Proteomes" id="UP001634007"/>
    </source>
</evidence>
<dbReference type="CDD" id="cd10017">
    <property type="entry name" value="B3_DNA"/>
    <property type="match status" value="2"/>
</dbReference>
<evidence type="ECO:0000259" key="7">
    <source>
        <dbReference type="PROSITE" id="PS50863"/>
    </source>
</evidence>
<evidence type="ECO:0000256" key="6">
    <source>
        <dbReference type="SAM" id="MobiDB-lite"/>
    </source>
</evidence>
<keyword evidence="5" id="KW-0539">Nucleus</keyword>
<dbReference type="GO" id="GO:0005634">
    <property type="term" value="C:nucleus"/>
    <property type="evidence" value="ECO:0007669"/>
    <property type="project" value="UniProtKB-SubCell"/>
</dbReference>
<feature type="region of interest" description="Disordered" evidence="6">
    <location>
        <begin position="229"/>
        <end position="252"/>
    </location>
</feature>
<evidence type="ECO:0000256" key="5">
    <source>
        <dbReference type="ARBA" id="ARBA00023242"/>
    </source>
</evidence>
<dbReference type="SUPFAM" id="SSF101936">
    <property type="entry name" value="DNA-binding pseudobarrel domain"/>
    <property type="match status" value="2"/>
</dbReference>
<comment type="caution">
    <text evidence="8">The sequence shown here is derived from an EMBL/GenBank/DDBJ whole genome shotgun (WGS) entry which is preliminary data.</text>
</comment>
<dbReference type="PANTHER" id="PTHR31391">
    <property type="entry name" value="B3 DOMAIN-CONTAINING PROTEIN OS11G0197600-RELATED"/>
    <property type="match status" value="1"/>
</dbReference>
<dbReference type="AlphaFoldDB" id="A0ABD3JLV2"/>
<gene>
    <name evidence="8" type="ORF">ACJRO7_031679</name>
</gene>
<feature type="domain" description="TF-B3" evidence="7">
    <location>
        <begin position="291"/>
        <end position="386"/>
    </location>
</feature>